<proteinExistence type="predicted"/>
<organism evidence="2 3">
    <name type="scientific">Stenotrophomonas rhizophila</name>
    <dbReference type="NCBI Taxonomy" id="216778"/>
    <lineage>
        <taxon>Bacteria</taxon>
        <taxon>Pseudomonadati</taxon>
        <taxon>Pseudomonadota</taxon>
        <taxon>Gammaproteobacteria</taxon>
        <taxon>Lysobacterales</taxon>
        <taxon>Lysobacteraceae</taxon>
        <taxon>Stenotrophomonas</taxon>
    </lineage>
</organism>
<dbReference type="AlphaFoldDB" id="A0A498C7P1"/>
<dbReference type="Pfam" id="PF20469">
    <property type="entry name" value="OLD-like_TOPRIM"/>
    <property type="match status" value="1"/>
</dbReference>
<comment type="caution">
    <text evidence="2">The sequence shown here is derived from an EMBL/GenBank/DDBJ whole genome shotgun (WGS) entry which is preliminary data.</text>
</comment>
<dbReference type="Proteomes" id="UP000274786">
    <property type="component" value="Unassembled WGS sequence"/>
</dbReference>
<reference evidence="2 3" key="1">
    <citation type="submission" date="2018-10" db="EMBL/GenBank/DDBJ databases">
        <title>Comparative analysis of microorganisms from saline springs in Andes Mountain Range, Colombia.</title>
        <authorList>
            <person name="Rubin E."/>
        </authorList>
    </citation>
    <scope>NUCLEOTIDE SEQUENCE [LARGE SCALE GENOMIC DNA]</scope>
    <source>
        <strain evidence="2 3">USBA GBX 843</strain>
    </source>
</reference>
<protein>
    <recommendedName>
        <fullName evidence="1">OLD protein-like TOPRIM domain-containing protein</fullName>
    </recommendedName>
</protein>
<gene>
    <name evidence="2" type="ORF">BCL79_2925</name>
</gene>
<feature type="domain" description="OLD protein-like TOPRIM" evidence="1">
    <location>
        <begin position="13"/>
        <end position="71"/>
    </location>
</feature>
<dbReference type="EMBL" id="RCDC01000006">
    <property type="protein sequence ID" value="RLK51782.1"/>
    <property type="molecule type" value="Genomic_DNA"/>
</dbReference>
<dbReference type="RefSeq" id="WP_147433908.1">
    <property type="nucleotide sequence ID" value="NZ_RCDC01000006.1"/>
</dbReference>
<evidence type="ECO:0000313" key="3">
    <source>
        <dbReference type="Proteomes" id="UP000274786"/>
    </source>
</evidence>
<evidence type="ECO:0000259" key="1">
    <source>
        <dbReference type="Pfam" id="PF20469"/>
    </source>
</evidence>
<sequence>MTTANDEVGGKLLILVEADSDRIIVEDILREIASVGDRVGVIACGGKQKVAERFAFLREQGQRVAALVDADQVSVADSVELARIQLRAECGPVFCAVPTIEAWLFADPQVPKMYARSKLARQTAERLPLPDLIPYPKYVARQIFKGGASVYPAGIASAIDLTVAAGRSPSFAAFVAGIFDELGIESKIREKSLSASISRDAISSIVRELPASSLVWKTVGGKALNAADLAIEISEGTPIGMQYSTELLRVSRDLIARSARKK</sequence>
<evidence type="ECO:0000313" key="2">
    <source>
        <dbReference type="EMBL" id="RLK51782.1"/>
    </source>
</evidence>
<dbReference type="InterPro" id="IPR034139">
    <property type="entry name" value="TOPRIM_OLD"/>
</dbReference>
<dbReference type="OrthoDB" id="7068049at2"/>
<name>A0A498C7P1_9GAMM</name>
<accession>A0A498C7P1</accession>